<dbReference type="SUPFAM" id="SSF49299">
    <property type="entry name" value="PKD domain"/>
    <property type="match status" value="3"/>
</dbReference>
<dbReference type="FunFam" id="2.60.40.10:FF:000270">
    <property type="entry name" value="Cell surface protein"/>
    <property type="match status" value="1"/>
</dbReference>
<dbReference type="InterPro" id="IPR000601">
    <property type="entry name" value="PKD_dom"/>
</dbReference>
<proteinExistence type="predicted"/>
<accession>A0AAP3E9T1</accession>
<comment type="subcellular location">
    <subcellularLocation>
        <location evidence="1">Membrane</location>
        <topology evidence="1">Multi-pass membrane protein</topology>
    </subcellularLocation>
</comment>
<comment type="caution">
    <text evidence="7">The sequence shown here is derived from an EMBL/GenBank/DDBJ whole genome shotgun (WGS) entry which is preliminary data.</text>
</comment>
<organism evidence="7 8">
    <name type="scientific">Natronosalvus hydrolyticus</name>
    <dbReference type="NCBI Taxonomy" id="2979988"/>
    <lineage>
        <taxon>Archaea</taxon>
        <taxon>Methanobacteriati</taxon>
        <taxon>Methanobacteriota</taxon>
        <taxon>Stenosarchaea group</taxon>
        <taxon>Halobacteria</taxon>
        <taxon>Halobacteriales</taxon>
        <taxon>Natrialbaceae</taxon>
        <taxon>Natronosalvus</taxon>
    </lineage>
</organism>
<dbReference type="PANTHER" id="PTHR46730:SF4">
    <property type="entry name" value="POLYCYSTIC KIDNEY DISEASE PROTEIN 1-LIKE 1"/>
    <property type="match status" value="1"/>
</dbReference>
<keyword evidence="3" id="KW-0677">Repeat</keyword>
<dbReference type="RefSeq" id="WP_342810676.1">
    <property type="nucleotide sequence ID" value="NZ_JAOPJZ010000040.1"/>
</dbReference>
<keyword evidence="8" id="KW-1185">Reference proteome</keyword>
<dbReference type="Proteomes" id="UP001321047">
    <property type="component" value="Unassembled WGS sequence"/>
</dbReference>
<keyword evidence="2" id="KW-0812">Transmembrane</keyword>
<evidence type="ECO:0000256" key="1">
    <source>
        <dbReference type="ARBA" id="ARBA00004141"/>
    </source>
</evidence>
<dbReference type="GO" id="GO:0006816">
    <property type="term" value="P:calcium ion transport"/>
    <property type="evidence" value="ECO:0007669"/>
    <property type="project" value="TreeGrafter"/>
</dbReference>
<dbReference type="Gene3D" id="2.60.40.10">
    <property type="entry name" value="Immunoglobulins"/>
    <property type="match status" value="3"/>
</dbReference>
<dbReference type="GO" id="GO:0005261">
    <property type="term" value="F:monoatomic cation channel activity"/>
    <property type="evidence" value="ECO:0007669"/>
    <property type="project" value="TreeGrafter"/>
</dbReference>
<keyword evidence="5" id="KW-0472">Membrane</keyword>
<dbReference type="Pfam" id="PF18911">
    <property type="entry name" value="PKD_4"/>
    <property type="match status" value="3"/>
</dbReference>
<dbReference type="InterPro" id="IPR013783">
    <property type="entry name" value="Ig-like_fold"/>
</dbReference>
<dbReference type="CDD" id="cd00146">
    <property type="entry name" value="PKD"/>
    <property type="match status" value="3"/>
</dbReference>
<evidence type="ECO:0000256" key="2">
    <source>
        <dbReference type="ARBA" id="ARBA00022692"/>
    </source>
</evidence>
<evidence type="ECO:0000256" key="3">
    <source>
        <dbReference type="ARBA" id="ARBA00022737"/>
    </source>
</evidence>
<feature type="domain" description="PKD" evidence="6">
    <location>
        <begin position="522"/>
        <end position="607"/>
    </location>
</feature>
<protein>
    <submittedName>
        <fullName evidence="7">PKD domain-containing protein</fullName>
    </submittedName>
</protein>
<name>A0AAP3E9T1_9EURY</name>
<dbReference type="PROSITE" id="PS50093">
    <property type="entry name" value="PKD"/>
    <property type="match status" value="3"/>
</dbReference>
<dbReference type="InterPro" id="IPR022409">
    <property type="entry name" value="PKD/Chitinase_dom"/>
</dbReference>
<sequence length="654" mass="72500">MHHSDNSSGGVKNLFGGFSGRSTCKWFSRFVLLAALLVLISGLGAAEDVREWDDFEDGDYTSDPVWSEIETGGTATVQQSTVKNGDYALEIDGEPHKLVHSRTDDSISDGETYQAWVNANGDEQIWFGLTNDASAGTVGGEDYIGFFNMGDEFSVVTRSSDDNGLVFEDVTSTTSFGNWYLVEIEVRPSQSEADFRVYDSSENLIDEVTNVQTSGASNIEYVMMWNRDSGTDSRTSYWDDVSYATSPSNEEPVFNSTSIDPEPPQIGENVSYFADLTDPDDDSELENVCLDLEYGGDLVYQDCQSLSGDSASVEWLDVFTPEQTDQWLNATFTATDTAGDSTTEELNYYLDNVPPEADLSFTPDLETPGTEIQFTDQTIAEEELTSWNWDFGDGTTSTQQNPVHSYEQHGDYTVELTVEDEYGVTDTTSETVRVNSIPDADFDYSPDIEFVGQEISFEDQSTDQYSSIETVVWDFGDGTTTDTQNPTHLFEEPGTYEITQTVEDEHGATDTETVTVEVESALQAEFSYGPLQPEVDEEIEFADESGNEYAKIETVEWSFGDGTTASEPDPVHSFDEPGEYNVSLSATDEYGAVDTFWVEVIVPEESMTWEEYQALYGNNQHRNPHVENRGNSVFHSIGSMLGSVFSAIFGLLPF</sequence>
<reference evidence="7 8" key="1">
    <citation type="submission" date="2022-09" db="EMBL/GenBank/DDBJ databases">
        <title>Enrichment on poylsaccharides allowed isolation of novel metabolic and taxonomic groups of Haloarchaea.</title>
        <authorList>
            <person name="Sorokin D.Y."/>
            <person name="Elcheninov A.G."/>
            <person name="Khizhniak T.V."/>
            <person name="Kolganova T.V."/>
            <person name="Kublanov I.V."/>
        </authorList>
    </citation>
    <scope>NUCLEOTIDE SEQUENCE [LARGE SCALE GENOMIC DNA]</scope>
    <source>
        <strain evidence="7 8">AArc-curdl1</strain>
    </source>
</reference>
<keyword evidence="4" id="KW-1133">Transmembrane helix</keyword>
<dbReference type="InterPro" id="IPR035986">
    <property type="entry name" value="PKD_dom_sf"/>
</dbReference>
<evidence type="ECO:0000256" key="4">
    <source>
        <dbReference type="ARBA" id="ARBA00022989"/>
    </source>
</evidence>
<gene>
    <name evidence="7" type="ORF">OB919_20770</name>
</gene>
<evidence type="ECO:0000313" key="7">
    <source>
        <dbReference type="EMBL" id="MCU4754374.1"/>
    </source>
</evidence>
<dbReference type="AlphaFoldDB" id="A0AAP3E9T1"/>
<dbReference type="PANTHER" id="PTHR46730">
    <property type="entry name" value="POLYCYSTIN-1"/>
    <property type="match status" value="1"/>
</dbReference>
<dbReference type="GO" id="GO:0005886">
    <property type="term" value="C:plasma membrane"/>
    <property type="evidence" value="ECO:0007669"/>
    <property type="project" value="TreeGrafter"/>
</dbReference>
<evidence type="ECO:0000259" key="6">
    <source>
        <dbReference type="PROSITE" id="PS50093"/>
    </source>
</evidence>
<feature type="domain" description="PKD" evidence="6">
    <location>
        <begin position="355"/>
        <end position="434"/>
    </location>
</feature>
<evidence type="ECO:0000313" key="8">
    <source>
        <dbReference type="Proteomes" id="UP001321047"/>
    </source>
</evidence>
<dbReference type="SMART" id="SM00089">
    <property type="entry name" value="PKD"/>
    <property type="match status" value="3"/>
</dbReference>
<evidence type="ECO:0000256" key="5">
    <source>
        <dbReference type="ARBA" id="ARBA00023136"/>
    </source>
</evidence>
<dbReference type="EMBL" id="JAOPJZ010000040">
    <property type="protein sequence ID" value="MCU4754374.1"/>
    <property type="molecule type" value="Genomic_DNA"/>
</dbReference>
<feature type="domain" description="PKD" evidence="6">
    <location>
        <begin position="438"/>
        <end position="523"/>
    </location>
</feature>